<accession>A0A1H9WXM1</accession>
<dbReference type="SUPFAM" id="SSF56281">
    <property type="entry name" value="Metallo-hydrolase/oxidoreductase"/>
    <property type="match status" value="1"/>
</dbReference>
<dbReference type="EMBL" id="FOGJ01000036">
    <property type="protein sequence ID" value="SES38650.1"/>
    <property type="molecule type" value="Genomic_DNA"/>
</dbReference>
<dbReference type="Gene3D" id="3.60.15.10">
    <property type="entry name" value="Ribonuclease Z/Hydroxyacylglutathione hydrolase-like"/>
    <property type="match status" value="1"/>
</dbReference>
<proteinExistence type="predicted"/>
<organism evidence="2 3">
    <name type="scientific">Butyrivibrio fibrisolvens</name>
    <dbReference type="NCBI Taxonomy" id="831"/>
    <lineage>
        <taxon>Bacteria</taxon>
        <taxon>Bacillati</taxon>
        <taxon>Bacillota</taxon>
        <taxon>Clostridia</taxon>
        <taxon>Lachnospirales</taxon>
        <taxon>Lachnospiraceae</taxon>
        <taxon>Butyrivibrio</taxon>
    </lineage>
</organism>
<dbReference type="AlphaFoldDB" id="A0A1H9WXM1"/>
<dbReference type="Proteomes" id="UP000182584">
    <property type="component" value="Unassembled WGS sequence"/>
</dbReference>
<evidence type="ECO:0000259" key="1">
    <source>
        <dbReference type="SMART" id="SM00849"/>
    </source>
</evidence>
<dbReference type="PANTHER" id="PTHR42951:SF4">
    <property type="entry name" value="ACYL-COENZYME A THIOESTERASE MBLAC2"/>
    <property type="match status" value="1"/>
</dbReference>
<gene>
    <name evidence="2" type="ORF">SAMN04487884_13640</name>
</gene>
<dbReference type="RefSeq" id="WP_074758707.1">
    <property type="nucleotide sequence ID" value="NZ_FOGJ01000036.1"/>
</dbReference>
<protein>
    <submittedName>
        <fullName evidence="2">Metallo-beta-lactamase superfamily protein</fullName>
    </submittedName>
</protein>
<dbReference type="InterPro" id="IPR036866">
    <property type="entry name" value="RibonucZ/Hydroxyglut_hydro"/>
</dbReference>
<evidence type="ECO:0000313" key="3">
    <source>
        <dbReference type="Proteomes" id="UP000182584"/>
    </source>
</evidence>
<name>A0A1H9WXM1_BUTFI</name>
<dbReference type="InterPro" id="IPR050855">
    <property type="entry name" value="NDM-1-like"/>
</dbReference>
<dbReference type="InterPro" id="IPR001279">
    <property type="entry name" value="Metallo-B-lactamas"/>
</dbReference>
<dbReference type="Pfam" id="PF00753">
    <property type="entry name" value="Lactamase_B"/>
    <property type="match status" value="1"/>
</dbReference>
<dbReference type="SMART" id="SM00849">
    <property type="entry name" value="Lactamase_B"/>
    <property type="match status" value="1"/>
</dbReference>
<evidence type="ECO:0000313" key="2">
    <source>
        <dbReference type="EMBL" id="SES38650.1"/>
    </source>
</evidence>
<dbReference type="PANTHER" id="PTHR42951">
    <property type="entry name" value="METALLO-BETA-LACTAMASE DOMAIN-CONTAINING"/>
    <property type="match status" value="1"/>
</dbReference>
<feature type="domain" description="Metallo-beta-lactamase" evidence="1">
    <location>
        <begin position="20"/>
        <end position="209"/>
    </location>
</feature>
<reference evidence="2 3" key="1">
    <citation type="submission" date="2016-10" db="EMBL/GenBank/DDBJ databases">
        <authorList>
            <person name="de Groot N.N."/>
        </authorList>
    </citation>
    <scope>NUCLEOTIDE SEQUENCE [LARGE SCALE GENOMIC DNA]</scope>
    <source>
        <strain evidence="2 3">AR40</strain>
    </source>
</reference>
<sequence length="228" mass="26297">MLKRLTDRIWYYPMEEERDRPNLGYIRGDNWSLAIDAGHSEAHTKEFYKALEENGLPLPKLTVITHWHWDHTFGMHAVNGLCIANERTNQYLIDFKRRLSQEGPEFFLNMHESIRKEYSGNKLVIVTTADMIFHDSMTLDAGNCIIKIFQADAPHTDDSTFIEVPTEGVLFVGDATCGTFPEWEKDPELSKRLAETIRRSEATTCLEGHWVPVPKEDTVKDLLEDVNE</sequence>